<protein>
    <submittedName>
        <fullName evidence="1">Uncharacterized protein</fullName>
    </submittedName>
</protein>
<proteinExistence type="predicted"/>
<name>A0A285MWD3_9FLAO</name>
<dbReference type="OrthoDB" id="6198264at2"/>
<dbReference type="AlphaFoldDB" id="A0A285MWD3"/>
<accession>A0A285MWD3</accession>
<evidence type="ECO:0000313" key="1">
    <source>
        <dbReference type="EMBL" id="SNZ00993.1"/>
    </source>
</evidence>
<dbReference type="EMBL" id="OBEH01000004">
    <property type="protein sequence ID" value="SNZ00993.1"/>
    <property type="molecule type" value="Genomic_DNA"/>
</dbReference>
<dbReference type="Proteomes" id="UP000219048">
    <property type="component" value="Unassembled WGS sequence"/>
</dbReference>
<dbReference type="RefSeq" id="WP_097046441.1">
    <property type="nucleotide sequence ID" value="NZ_OBEH01000004.1"/>
</dbReference>
<organism evidence="1 2">
    <name type="scientific">Flagellimonas pacifica</name>
    <dbReference type="NCBI Taxonomy" id="1247520"/>
    <lineage>
        <taxon>Bacteria</taxon>
        <taxon>Pseudomonadati</taxon>
        <taxon>Bacteroidota</taxon>
        <taxon>Flavobacteriia</taxon>
        <taxon>Flavobacteriales</taxon>
        <taxon>Flavobacteriaceae</taxon>
        <taxon>Flagellimonas</taxon>
    </lineage>
</organism>
<gene>
    <name evidence="1" type="ORF">SAMN06265377_2823</name>
</gene>
<evidence type="ECO:0000313" key="2">
    <source>
        <dbReference type="Proteomes" id="UP000219048"/>
    </source>
</evidence>
<keyword evidence="2" id="KW-1185">Reference proteome</keyword>
<sequence>MHTTLNIIKIIQIFRISPFILALSLGTSFLSCSKDDDPSIQDPSTSINPGNDPNFKIVANIDAGFRNFNRKVIVFDIPIYAVKAVEDNKLLHAANLMAQYLDNNEDGIIDNATVHNSMKTNKAFLFMWKTEADRDNFNPPSGFSVGQDLGADETVPKWHTNGHTGTFDAAIEEVWHIITNGGHERAYPNIFSSQSGSVISEAMDVARGGNFQTPPSSYPTNAWYTYDDTTCDYNCQVGEYLYWVMSSMLGAQENRLNEIDNEWKLNTRAKVESGDVKAWAIFTNPIYKMPTVLPDGTYKR</sequence>
<reference evidence="2" key="1">
    <citation type="submission" date="2017-09" db="EMBL/GenBank/DDBJ databases">
        <authorList>
            <person name="Varghese N."/>
            <person name="Submissions S."/>
        </authorList>
    </citation>
    <scope>NUCLEOTIDE SEQUENCE [LARGE SCALE GENOMIC DNA]</scope>
    <source>
        <strain evidence="2">DSM 25885</strain>
    </source>
</reference>